<proteinExistence type="predicted"/>
<dbReference type="AlphaFoldDB" id="A0A2T5J4Z1"/>
<dbReference type="Proteomes" id="UP000244168">
    <property type="component" value="Unassembled WGS sequence"/>
</dbReference>
<dbReference type="EMBL" id="QAOQ01000010">
    <property type="protein sequence ID" value="PTQ92896.1"/>
    <property type="molecule type" value="Genomic_DNA"/>
</dbReference>
<protein>
    <submittedName>
        <fullName evidence="1">Uncharacterized protein</fullName>
    </submittedName>
</protein>
<dbReference type="RefSeq" id="WP_107831192.1">
    <property type="nucleotide sequence ID" value="NZ_CP160205.1"/>
</dbReference>
<organism evidence="1 2">
    <name type="scientific">Mucilaginibacter yixingensis</name>
    <dbReference type="NCBI Taxonomy" id="1295612"/>
    <lineage>
        <taxon>Bacteria</taxon>
        <taxon>Pseudomonadati</taxon>
        <taxon>Bacteroidota</taxon>
        <taxon>Sphingobacteriia</taxon>
        <taxon>Sphingobacteriales</taxon>
        <taxon>Sphingobacteriaceae</taxon>
        <taxon>Mucilaginibacter</taxon>
    </lineage>
</organism>
<name>A0A2T5J4Z1_9SPHI</name>
<sequence length="130" mass="14107">MKKTLTILIAFIAIITTSCTKKYEVTPNQTILTTVPPNAWKTTDGGKTYSATVNMPEIDGYFNQNGAVLVYGNFGNNTWEQFPEVYQGVAYSFSHTIGSLEIDIQNSNGTSTITAPTAAFGLKVVLVDSQ</sequence>
<comment type="caution">
    <text evidence="1">The sequence shown here is derived from an EMBL/GenBank/DDBJ whole genome shotgun (WGS) entry which is preliminary data.</text>
</comment>
<evidence type="ECO:0000313" key="2">
    <source>
        <dbReference type="Proteomes" id="UP000244168"/>
    </source>
</evidence>
<dbReference type="PROSITE" id="PS51257">
    <property type="entry name" value="PROKAR_LIPOPROTEIN"/>
    <property type="match status" value="1"/>
</dbReference>
<accession>A0A2T5J4Z1</accession>
<gene>
    <name evidence="1" type="ORF">C8P68_11027</name>
</gene>
<keyword evidence="2" id="KW-1185">Reference proteome</keyword>
<reference evidence="1 2" key="1">
    <citation type="submission" date="2018-04" db="EMBL/GenBank/DDBJ databases">
        <title>Genomic Encyclopedia of Archaeal and Bacterial Type Strains, Phase II (KMG-II): from individual species to whole genera.</title>
        <authorList>
            <person name="Goeker M."/>
        </authorList>
    </citation>
    <scope>NUCLEOTIDE SEQUENCE [LARGE SCALE GENOMIC DNA]</scope>
    <source>
        <strain evidence="1 2">DSM 26809</strain>
    </source>
</reference>
<evidence type="ECO:0000313" key="1">
    <source>
        <dbReference type="EMBL" id="PTQ92896.1"/>
    </source>
</evidence>
<dbReference type="OrthoDB" id="672896at2"/>